<keyword evidence="2" id="KW-1133">Transmembrane helix</keyword>
<dbReference type="InterPro" id="IPR025889">
    <property type="entry name" value="GSP17M-like_dom"/>
</dbReference>
<organism evidence="4 5">
    <name type="scientific">Amycolatopsis xylanica</name>
    <dbReference type="NCBI Taxonomy" id="589385"/>
    <lineage>
        <taxon>Bacteria</taxon>
        <taxon>Bacillati</taxon>
        <taxon>Actinomycetota</taxon>
        <taxon>Actinomycetes</taxon>
        <taxon>Pseudonocardiales</taxon>
        <taxon>Pseudonocardiaceae</taxon>
        <taxon>Amycolatopsis</taxon>
    </lineage>
</organism>
<proteinExistence type="predicted"/>
<keyword evidence="2" id="KW-0812">Transmembrane</keyword>
<name>A0A1H3SAV8_9PSEU</name>
<feature type="domain" description="General stress protein 17M-like" evidence="3">
    <location>
        <begin position="26"/>
        <end position="93"/>
    </location>
</feature>
<evidence type="ECO:0000313" key="4">
    <source>
        <dbReference type="EMBL" id="SDZ34661.1"/>
    </source>
</evidence>
<evidence type="ECO:0000256" key="1">
    <source>
        <dbReference type="SAM" id="MobiDB-lite"/>
    </source>
</evidence>
<feature type="transmembrane region" description="Helical" evidence="2">
    <location>
        <begin position="103"/>
        <end position="128"/>
    </location>
</feature>
<keyword evidence="2" id="KW-0472">Membrane</keyword>
<accession>A0A1H3SAV8</accession>
<dbReference type="EMBL" id="FNON01000013">
    <property type="protein sequence ID" value="SDZ34661.1"/>
    <property type="molecule type" value="Genomic_DNA"/>
</dbReference>
<protein>
    <recommendedName>
        <fullName evidence="3">General stress protein 17M-like domain-containing protein</fullName>
    </recommendedName>
</protein>
<reference evidence="4 5" key="1">
    <citation type="submission" date="2016-10" db="EMBL/GenBank/DDBJ databases">
        <authorList>
            <person name="de Groot N.N."/>
        </authorList>
    </citation>
    <scope>NUCLEOTIDE SEQUENCE [LARGE SCALE GENOMIC DNA]</scope>
    <source>
        <strain evidence="4 5">CPCC 202699</strain>
    </source>
</reference>
<evidence type="ECO:0000256" key="2">
    <source>
        <dbReference type="SAM" id="Phobius"/>
    </source>
</evidence>
<keyword evidence="5" id="KW-1185">Reference proteome</keyword>
<evidence type="ECO:0000259" key="3">
    <source>
        <dbReference type="Pfam" id="PF11181"/>
    </source>
</evidence>
<dbReference type="RefSeq" id="WP_091298843.1">
    <property type="nucleotide sequence ID" value="NZ_FNON01000013.1"/>
</dbReference>
<dbReference type="Pfam" id="PF11181">
    <property type="entry name" value="YflT"/>
    <property type="match status" value="1"/>
</dbReference>
<gene>
    <name evidence="4" type="ORF">SAMN05421504_11360</name>
</gene>
<dbReference type="AlphaFoldDB" id="A0A1H3SAV8"/>
<feature type="transmembrane region" description="Helical" evidence="2">
    <location>
        <begin position="75"/>
        <end position="97"/>
    </location>
</feature>
<dbReference type="Proteomes" id="UP000199515">
    <property type="component" value="Unassembled WGS sequence"/>
</dbReference>
<sequence length="172" mass="18271">MTTQSGATAPVPRHSTDPGTAQQRRTIASYENYSEAERAVDYLSDNGFPVERVAIIGSDVKLVEQVVGRLNYGGAALRGAGSGAFTGLLIGWLFGVFNWFTPLLASFTLAIYGLVFGAVIGAIFGLVAHALQRGRRDFASVSAMMPTRYEVVADEAVADEARTLLAKLKAGV</sequence>
<feature type="region of interest" description="Disordered" evidence="1">
    <location>
        <begin position="1"/>
        <end position="23"/>
    </location>
</feature>
<evidence type="ECO:0000313" key="5">
    <source>
        <dbReference type="Proteomes" id="UP000199515"/>
    </source>
</evidence>
<dbReference type="OrthoDB" id="3381462at2"/>
<dbReference type="STRING" id="589385.SAMN05421504_11360"/>